<name>A0A0C5W5K7_9GAMM</name>
<keyword evidence="2" id="KW-1185">Reference proteome</keyword>
<organism evidence="1 2">
    <name type="scientific">Gynuella sunshinyii YC6258</name>
    <dbReference type="NCBI Taxonomy" id="1445510"/>
    <lineage>
        <taxon>Bacteria</taxon>
        <taxon>Pseudomonadati</taxon>
        <taxon>Pseudomonadota</taxon>
        <taxon>Gammaproteobacteria</taxon>
        <taxon>Oceanospirillales</taxon>
        <taxon>Saccharospirillaceae</taxon>
        <taxon>Gynuella</taxon>
    </lineage>
</organism>
<protein>
    <submittedName>
        <fullName evidence="1">Uncharacterized protein</fullName>
    </submittedName>
</protein>
<evidence type="ECO:0000313" key="1">
    <source>
        <dbReference type="EMBL" id="AJQ97889.1"/>
    </source>
</evidence>
<reference evidence="1 2" key="1">
    <citation type="submission" date="2014-01" db="EMBL/GenBank/DDBJ databases">
        <title>Full genme sequencing of cellulolytic bacterium Gynuella sunshinyii YC6258T gen. nov., sp. nov.</title>
        <authorList>
            <person name="Khan H."/>
            <person name="Chung E.J."/>
            <person name="Chung Y.R."/>
        </authorList>
    </citation>
    <scope>NUCLEOTIDE SEQUENCE [LARGE SCALE GENOMIC DNA]</scope>
    <source>
        <strain evidence="1 2">YC6258</strain>
    </source>
</reference>
<dbReference type="HOGENOM" id="CLU_3234268_0_0_6"/>
<dbReference type="STRING" id="1445510.YC6258_05861"/>
<evidence type="ECO:0000313" key="2">
    <source>
        <dbReference type="Proteomes" id="UP000032266"/>
    </source>
</evidence>
<dbReference type="AlphaFoldDB" id="A0A0C5W5K7"/>
<dbReference type="KEGG" id="gsn:YC6258_05861"/>
<dbReference type="Proteomes" id="UP000032266">
    <property type="component" value="Chromosome"/>
</dbReference>
<proteinExistence type="predicted"/>
<gene>
    <name evidence="1" type="ORF">YC6258_05861</name>
</gene>
<sequence>MSHATTVHARFNASIMFCFVRDLSLDSTTTWQPPTSKSPWNTD</sequence>
<accession>A0A0C5W5K7</accession>
<dbReference type="EMBL" id="CP007142">
    <property type="protein sequence ID" value="AJQ97889.1"/>
    <property type="molecule type" value="Genomic_DNA"/>
</dbReference>